<accession>A0A9N8Z5D2</accession>
<proteinExistence type="predicted"/>
<evidence type="ECO:0000313" key="2">
    <source>
        <dbReference type="Proteomes" id="UP000789405"/>
    </source>
</evidence>
<keyword evidence="2" id="KW-1185">Reference proteome</keyword>
<dbReference type="AlphaFoldDB" id="A0A9N8Z5D2"/>
<reference evidence="1" key="1">
    <citation type="submission" date="2021-06" db="EMBL/GenBank/DDBJ databases">
        <authorList>
            <person name="Kallberg Y."/>
            <person name="Tangrot J."/>
            <person name="Rosling A."/>
        </authorList>
    </citation>
    <scope>NUCLEOTIDE SEQUENCE</scope>
    <source>
        <strain evidence="1">MA453B</strain>
    </source>
</reference>
<evidence type="ECO:0000313" key="1">
    <source>
        <dbReference type="EMBL" id="CAG8470089.1"/>
    </source>
</evidence>
<dbReference type="EMBL" id="CAJVPY010000393">
    <property type="protein sequence ID" value="CAG8470089.1"/>
    <property type="molecule type" value="Genomic_DNA"/>
</dbReference>
<dbReference type="Proteomes" id="UP000789405">
    <property type="component" value="Unassembled WGS sequence"/>
</dbReference>
<sequence length="48" mass="5240">MLIQIVKALVNTKNLLMAILINDDTTSDETSTTKLLLGNDSSRHIANV</sequence>
<organism evidence="1 2">
    <name type="scientific">Dentiscutata erythropus</name>
    <dbReference type="NCBI Taxonomy" id="1348616"/>
    <lineage>
        <taxon>Eukaryota</taxon>
        <taxon>Fungi</taxon>
        <taxon>Fungi incertae sedis</taxon>
        <taxon>Mucoromycota</taxon>
        <taxon>Glomeromycotina</taxon>
        <taxon>Glomeromycetes</taxon>
        <taxon>Diversisporales</taxon>
        <taxon>Gigasporaceae</taxon>
        <taxon>Dentiscutata</taxon>
    </lineage>
</organism>
<protein>
    <submittedName>
        <fullName evidence="1">913_t:CDS:1</fullName>
    </submittedName>
</protein>
<comment type="caution">
    <text evidence="1">The sequence shown here is derived from an EMBL/GenBank/DDBJ whole genome shotgun (WGS) entry which is preliminary data.</text>
</comment>
<name>A0A9N8Z5D2_9GLOM</name>
<gene>
    <name evidence="1" type="ORF">DERYTH_LOCUS1414</name>
</gene>